<keyword evidence="7" id="KW-1185">Reference proteome</keyword>
<comment type="similarity">
    <text evidence="1 5">Belongs to the FlgD family.</text>
</comment>
<organism evidence="6 7">
    <name type="scientific">Arcobacter roscoffensis</name>
    <dbReference type="NCBI Taxonomy" id="2961520"/>
    <lineage>
        <taxon>Bacteria</taxon>
        <taxon>Pseudomonadati</taxon>
        <taxon>Campylobacterota</taxon>
        <taxon>Epsilonproteobacteria</taxon>
        <taxon>Campylobacterales</taxon>
        <taxon>Arcobacteraceae</taxon>
        <taxon>Arcobacter</taxon>
    </lineage>
</organism>
<dbReference type="InterPro" id="IPR005648">
    <property type="entry name" value="FlgD"/>
</dbReference>
<evidence type="ECO:0000313" key="7">
    <source>
        <dbReference type="Proteomes" id="UP001060012"/>
    </source>
</evidence>
<evidence type="ECO:0000313" key="6">
    <source>
        <dbReference type="EMBL" id="UTJ05983.1"/>
    </source>
</evidence>
<sequence length="228" mass="24936">MAVDNVQVNTSTGVDGNAYTSSVSNDELTNDDFLKLMIQELKLQDPTKPMDSKQMLASQMQMSTISTNQEMVKAMASLQTSYAQTALSNAANVIGKNVEDGNIGENGITKAYTVRSVETVDGQVQVKAQQILYYEDRVKLTAADDESSDTLVNYNVKGEILDNDGNVTDNKIVLQEPGLPLVRDGKLVILDKNNEEITDHKYELAGATTPVFSDQLTSIPFSNLTKIF</sequence>
<comment type="function">
    <text evidence="4 5">Required for flagellar hook formation. May act as a scaffolding protein.</text>
</comment>
<keyword evidence="6" id="KW-0966">Cell projection</keyword>
<dbReference type="RefSeq" id="WP_254576164.1">
    <property type="nucleotide sequence ID" value="NZ_CP100595.1"/>
</dbReference>
<keyword evidence="3 5" id="KW-1005">Bacterial flagellum biogenesis</keyword>
<gene>
    <name evidence="6" type="ORF">NJU99_12090</name>
</gene>
<keyword evidence="6" id="KW-0969">Cilium</keyword>
<protein>
    <recommendedName>
        <fullName evidence="2 5">Basal-body rod modification protein FlgD</fullName>
    </recommendedName>
</protein>
<evidence type="ECO:0000256" key="4">
    <source>
        <dbReference type="ARBA" id="ARBA00024746"/>
    </source>
</evidence>
<evidence type="ECO:0000256" key="5">
    <source>
        <dbReference type="RuleBase" id="RU362076"/>
    </source>
</evidence>
<name>A0ABY5E4C6_9BACT</name>
<keyword evidence="6" id="KW-0282">Flagellum</keyword>
<evidence type="ECO:0000256" key="1">
    <source>
        <dbReference type="ARBA" id="ARBA00010577"/>
    </source>
</evidence>
<reference evidence="6" key="1">
    <citation type="submission" date="2022-07" db="EMBL/GenBank/DDBJ databases">
        <title>Arcobacter roscoffensis sp. nov., a marine bacterium isolated from coastal seawater collected from Roscoff, France.</title>
        <authorList>
            <person name="Pascual J."/>
            <person name="Lepeaux C."/>
            <person name="Methner A."/>
            <person name="Overmann J."/>
        </authorList>
    </citation>
    <scope>NUCLEOTIDE SEQUENCE</scope>
    <source>
        <strain evidence="6">ARW1-2F2</strain>
    </source>
</reference>
<dbReference type="Proteomes" id="UP001060012">
    <property type="component" value="Chromosome"/>
</dbReference>
<evidence type="ECO:0000256" key="3">
    <source>
        <dbReference type="ARBA" id="ARBA00022795"/>
    </source>
</evidence>
<accession>A0ABY5E4C6</accession>
<proteinExistence type="inferred from homology"/>
<evidence type="ECO:0000256" key="2">
    <source>
        <dbReference type="ARBA" id="ARBA00016013"/>
    </source>
</evidence>
<dbReference type="Pfam" id="PF03963">
    <property type="entry name" value="FlgD"/>
    <property type="match status" value="1"/>
</dbReference>
<dbReference type="EMBL" id="CP100595">
    <property type="protein sequence ID" value="UTJ05983.1"/>
    <property type="molecule type" value="Genomic_DNA"/>
</dbReference>